<evidence type="ECO:0000256" key="1">
    <source>
        <dbReference type="ARBA" id="ARBA00022741"/>
    </source>
</evidence>
<name>A0A4U8T4C9_9HELI</name>
<dbReference type="PANTHER" id="PTHR47964">
    <property type="entry name" value="ATP-DEPENDENT DNA HELICASE HOMOLOG RECG, CHLOROPLASTIC"/>
    <property type="match status" value="1"/>
</dbReference>
<gene>
    <name evidence="11" type="ORF">DCO61_03995</name>
    <name evidence="12" type="ORF">LS64_006995</name>
</gene>
<dbReference type="SMART" id="SM00487">
    <property type="entry name" value="DEXDc"/>
    <property type="match status" value="1"/>
</dbReference>
<dbReference type="GO" id="GO:0003677">
    <property type="term" value="F:DNA binding"/>
    <property type="evidence" value="ECO:0007669"/>
    <property type="project" value="UniProtKB-KW"/>
</dbReference>
<keyword evidence="7" id="KW-0234">DNA repair</keyword>
<dbReference type="PROSITE" id="PS51192">
    <property type="entry name" value="HELICASE_ATP_BIND_1"/>
    <property type="match status" value="1"/>
</dbReference>
<protein>
    <submittedName>
        <fullName evidence="12">DEAD/DEAH box helicase</fullName>
    </submittedName>
</protein>
<dbReference type="AlphaFoldDB" id="A0A4U8T4C9"/>
<reference evidence="11 14" key="4">
    <citation type="submission" date="2019-12" db="EMBL/GenBank/DDBJ databases">
        <title>Multi-Generational Helicobacter saguini Isolates.</title>
        <authorList>
            <person name="Mannion A."/>
            <person name="Shen Z."/>
            <person name="Fox J.G."/>
        </authorList>
    </citation>
    <scope>NUCLEOTIDE SEQUENCE [LARGE SCALE GENOMIC DNA]</scope>
    <source>
        <strain evidence="11">16-048</strain>
        <strain evidence="14">16-048 (F4)</strain>
    </source>
</reference>
<evidence type="ECO:0000256" key="3">
    <source>
        <dbReference type="ARBA" id="ARBA00022801"/>
    </source>
</evidence>
<reference evidence="12" key="3">
    <citation type="submission" date="2018-04" db="EMBL/GenBank/DDBJ databases">
        <authorList>
            <person name="Sheh A."/>
            <person name="Shen Z."/>
            <person name="Mannion A.J."/>
            <person name="Fox J.G."/>
        </authorList>
    </citation>
    <scope>NUCLEOTIDE SEQUENCE</scope>
    <source>
        <strain evidence="12">MIT 97-6194</strain>
    </source>
</reference>
<dbReference type="SMART" id="SM00490">
    <property type="entry name" value="HELICc"/>
    <property type="match status" value="1"/>
</dbReference>
<accession>A0A4U8T4C9</accession>
<dbReference type="Proteomes" id="UP000029714">
    <property type="component" value="Unassembled WGS sequence"/>
</dbReference>
<evidence type="ECO:0000313" key="13">
    <source>
        <dbReference type="Proteomes" id="UP000029714"/>
    </source>
</evidence>
<feature type="domain" description="Helicase ATP-binding" evidence="9">
    <location>
        <begin position="232"/>
        <end position="489"/>
    </location>
</feature>
<evidence type="ECO:0000313" key="14">
    <source>
        <dbReference type="Proteomes" id="UP000477070"/>
    </source>
</evidence>
<dbReference type="EMBL" id="QBIU01000001">
    <property type="protein sequence ID" value="MWV69192.1"/>
    <property type="molecule type" value="Genomic_DNA"/>
</dbReference>
<dbReference type="GO" id="GO:0016787">
    <property type="term" value="F:hydrolase activity"/>
    <property type="evidence" value="ECO:0007669"/>
    <property type="project" value="UniProtKB-KW"/>
</dbReference>
<dbReference type="SUPFAM" id="SSF52540">
    <property type="entry name" value="P-loop containing nucleoside triphosphate hydrolases"/>
    <property type="match status" value="1"/>
</dbReference>
<evidence type="ECO:0000313" key="11">
    <source>
        <dbReference type="EMBL" id="MWV69192.1"/>
    </source>
</evidence>
<organism evidence="12 13">
    <name type="scientific">Helicobacter saguini</name>
    <dbReference type="NCBI Taxonomy" id="1548018"/>
    <lineage>
        <taxon>Bacteria</taxon>
        <taxon>Pseudomonadati</taxon>
        <taxon>Campylobacterota</taxon>
        <taxon>Epsilonproteobacteria</taxon>
        <taxon>Campylobacterales</taxon>
        <taxon>Helicobacteraceae</taxon>
        <taxon>Helicobacter</taxon>
    </lineage>
</organism>
<dbReference type="Gene3D" id="3.40.50.300">
    <property type="entry name" value="P-loop containing nucleotide triphosphate hydrolases"/>
    <property type="match status" value="3"/>
</dbReference>
<reference evidence="12 13" key="2">
    <citation type="journal article" date="2016" name="Infect. Immun.">
        <title>Helicobacter saguini, a Novel Helicobacter Isolated from Cotton-Top Tamarins with Ulcerative Colitis, Has Proinflammatory Properties and Induces Typhlocolitis and Dysplasia in Gnotobiotic IL-10-/- Mice.</title>
        <authorList>
            <person name="Shen Z."/>
            <person name="Mannion A."/>
            <person name="Whary M.T."/>
            <person name="Muthupalani S."/>
            <person name="Sheh A."/>
            <person name="Feng Y."/>
            <person name="Gong G."/>
            <person name="Vandamme P."/>
            <person name="Holcombe H.R."/>
            <person name="Paster B.J."/>
            <person name="Fox J.G."/>
        </authorList>
    </citation>
    <scope>NUCLEOTIDE SEQUENCE [LARGE SCALE GENOMIC DNA]</scope>
    <source>
        <strain evidence="12 13">MIT 97-6194</strain>
    </source>
</reference>
<feature type="domain" description="Helicase C-terminal" evidence="10">
    <location>
        <begin position="524"/>
        <end position="704"/>
    </location>
</feature>
<dbReference type="GO" id="GO:0006281">
    <property type="term" value="P:DNA repair"/>
    <property type="evidence" value="ECO:0007669"/>
    <property type="project" value="UniProtKB-KW"/>
</dbReference>
<sequence>MPNILEYLINHIPKGYESTYLLKELKDGVRGVLCVKILSSRFYKNMLFIESSCENFKQNLSIVIFNARPFHTQIFSTGKVLNVLGTLSFRFDNYTQTLKPTMVNPKVVSQTDTISASFKKRGVTLENVQKKITLEALLDSKIPSHHAQNIYRIFYPNYDFFQEFIANKGFPKPCMDAIKFCEIFLYLQRLSRKKREFESKFQCKGDVTDFIESLPFALTDAQRDAILTIQKDLESSRAARRIIMGDVGCGKTMVILASVALAYPYKSVLMAPTSILARQLYAEAVKFLPPHIKTACILSVNTKKERLLQEEAMRESHFLIGTQALLYKDSDFSDFALVMTDEQHRFGTNTRLFLEKMLESSENLDSINITDSINVKNPQVQIPSLFSVGGNGRDIEMQKEFESANLQNIDSKDSKKLQNLDSKISQDSKKNIESKSKDSIKKDSIKTKKKTSKINNKIIKKPHNLQFSATPIPRTMAMMQSQFIDFTFIKDLPFKKDIETKIIEKSDFPALLAHIKEEIAKDNQVAIIYPKIETKEPEQEIKNKSLNTDTYQNLMESNFYAQFENEMNAANEIKEKEKKSRQIPYMSLKDASNFWQKNFTNVFVTHGKDKEKEAILESFAATKGAILLATTMVEVGISLPNLTIIVIVGAERLGLASLHQLRGRVSRNGLKGYCYLYTHHTQNERLNEFSKTLSGFDIAELDLKYRSGGDLLSGKEQSGGEFLYFNMALDSNILQEAQGVLDS</sequence>
<feature type="region of interest" description="Disordered" evidence="8">
    <location>
        <begin position="417"/>
        <end position="453"/>
    </location>
</feature>
<reference evidence="12 13" key="1">
    <citation type="journal article" date="2014" name="Genome Announc.">
        <title>Draft genome sequences of eight enterohepatic helicobacter species isolated from both laboratory and wild rodents.</title>
        <authorList>
            <person name="Sheh A."/>
            <person name="Shen Z."/>
            <person name="Fox J.G."/>
        </authorList>
    </citation>
    <scope>NUCLEOTIDE SEQUENCE [LARGE SCALE GENOMIC DNA]</scope>
    <source>
        <strain evidence="12 13">MIT 97-6194</strain>
    </source>
</reference>
<evidence type="ECO:0000313" key="12">
    <source>
        <dbReference type="EMBL" id="TLD94228.1"/>
    </source>
</evidence>
<dbReference type="Proteomes" id="UP000477070">
    <property type="component" value="Unassembled WGS sequence"/>
</dbReference>
<evidence type="ECO:0000259" key="9">
    <source>
        <dbReference type="PROSITE" id="PS51192"/>
    </source>
</evidence>
<keyword evidence="3" id="KW-0378">Hydrolase</keyword>
<dbReference type="Pfam" id="PF00270">
    <property type="entry name" value="DEAD"/>
    <property type="match status" value="1"/>
</dbReference>
<dbReference type="PANTHER" id="PTHR47964:SF1">
    <property type="entry name" value="ATP-DEPENDENT DNA HELICASE HOMOLOG RECG, CHLOROPLASTIC"/>
    <property type="match status" value="1"/>
</dbReference>
<dbReference type="OrthoDB" id="9804325at2"/>
<evidence type="ECO:0000256" key="7">
    <source>
        <dbReference type="ARBA" id="ARBA00023204"/>
    </source>
</evidence>
<dbReference type="InterPro" id="IPR011545">
    <property type="entry name" value="DEAD/DEAH_box_helicase_dom"/>
</dbReference>
<dbReference type="Pfam" id="PF00271">
    <property type="entry name" value="Helicase_C"/>
    <property type="match status" value="1"/>
</dbReference>
<evidence type="ECO:0000256" key="2">
    <source>
        <dbReference type="ARBA" id="ARBA00022763"/>
    </source>
</evidence>
<dbReference type="InterPro" id="IPR027417">
    <property type="entry name" value="P-loop_NTPase"/>
</dbReference>
<comment type="caution">
    <text evidence="12">The sequence shown here is derived from an EMBL/GenBank/DDBJ whole genome shotgun (WGS) entry which is preliminary data.</text>
</comment>
<dbReference type="RefSeq" id="WP_052062748.1">
    <property type="nucleotide sequence ID" value="NZ_JRMP02000009.1"/>
</dbReference>
<dbReference type="GO" id="GO:0005524">
    <property type="term" value="F:ATP binding"/>
    <property type="evidence" value="ECO:0007669"/>
    <property type="project" value="UniProtKB-KW"/>
</dbReference>
<dbReference type="EMBL" id="JRMP02000009">
    <property type="protein sequence ID" value="TLD94228.1"/>
    <property type="molecule type" value="Genomic_DNA"/>
</dbReference>
<dbReference type="InterPro" id="IPR001650">
    <property type="entry name" value="Helicase_C-like"/>
</dbReference>
<evidence type="ECO:0000259" key="10">
    <source>
        <dbReference type="PROSITE" id="PS51194"/>
    </source>
</evidence>
<dbReference type="InterPro" id="IPR014001">
    <property type="entry name" value="Helicase_ATP-bd"/>
</dbReference>
<feature type="compositionally biased region" description="Basic and acidic residues" evidence="8">
    <location>
        <begin position="417"/>
        <end position="446"/>
    </location>
</feature>
<dbReference type="GO" id="GO:0003678">
    <property type="term" value="F:DNA helicase activity"/>
    <property type="evidence" value="ECO:0007669"/>
    <property type="project" value="TreeGrafter"/>
</dbReference>
<keyword evidence="2" id="KW-0227">DNA damage</keyword>
<keyword evidence="6" id="KW-0238">DNA-binding</keyword>
<evidence type="ECO:0000256" key="5">
    <source>
        <dbReference type="ARBA" id="ARBA00022840"/>
    </source>
</evidence>
<proteinExistence type="predicted"/>
<dbReference type="PROSITE" id="PS51194">
    <property type="entry name" value="HELICASE_CTER"/>
    <property type="match status" value="1"/>
</dbReference>
<dbReference type="InterPro" id="IPR047112">
    <property type="entry name" value="RecG/Mfd"/>
</dbReference>
<keyword evidence="5" id="KW-0067">ATP-binding</keyword>
<evidence type="ECO:0000256" key="6">
    <source>
        <dbReference type="ARBA" id="ARBA00023125"/>
    </source>
</evidence>
<keyword evidence="1" id="KW-0547">Nucleotide-binding</keyword>
<keyword evidence="4 12" id="KW-0347">Helicase</keyword>
<evidence type="ECO:0000256" key="8">
    <source>
        <dbReference type="SAM" id="MobiDB-lite"/>
    </source>
</evidence>
<keyword evidence="13" id="KW-1185">Reference proteome</keyword>
<evidence type="ECO:0000256" key="4">
    <source>
        <dbReference type="ARBA" id="ARBA00022806"/>
    </source>
</evidence>